<protein>
    <submittedName>
        <fullName evidence="3">Opine dehydrogenase</fullName>
        <ecNumber evidence="3">1.5.1.28</ecNumber>
    </submittedName>
</protein>
<dbReference type="EMBL" id="LTAY01000015">
    <property type="protein sequence ID" value="OPX50398.1"/>
    <property type="molecule type" value="Genomic_DNA"/>
</dbReference>
<name>A0A1V4T0K1_9CLOT</name>
<dbReference type="InterPro" id="IPR051729">
    <property type="entry name" value="Opine/Lysopine_DH"/>
</dbReference>
<reference evidence="3 4" key="1">
    <citation type="submission" date="2016-02" db="EMBL/GenBank/DDBJ databases">
        <title>Genome sequence of Clostridium thermobutyricum DSM 4928.</title>
        <authorList>
            <person name="Poehlein A."/>
            <person name="Daniel R."/>
        </authorList>
    </citation>
    <scope>NUCLEOTIDE SEQUENCE [LARGE SCALE GENOMIC DNA]</scope>
    <source>
        <strain evidence="3 4">DSM 4928</strain>
    </source>
</reference>
<dbReference type="EC" id="1.5.1.28" evidence="3"/>
<dbReference type="Proteomes" id="UP000191448">
    <property type="component" value="Unassembled WGS sequence"/>
</dbReference>
<evidence type="ECO:0000259" key="1">
    <source>
        <dbReference type="Pfam" id="PF02317"/>
    </source>
</evidence>
<evidence type="ECO:0000313" key="4">
    <source>
        <dbReference type="Proteomes" id="UP000191448"/>
    </source>
</evidence>
<dbReference type="Pfam" id="PF02558">
    <property type="entry name" value="ApbA"/>
    <property type="match status" value="1"/>
</dbReference>
<dbReference type="InterPro" id="IPR013328">
    <property type="entry name" value="6PGD_dom2"/>
</dbReference>
<proteinExistence type="predicted"/>
<feature type="domain" description="Opine dehydrogenase" evidence="1">
    <location>
        <begin position="178"/>
        <end position="334"/>
    </location>
</feature>
<feature type="domain" description="Ketopantoate reductase N-terminal" evidence="2">
    <location>
        <begin position="3"/>
        <end position="125"/>
    </location>
</feature>
<dbReference type="OrthoDB" id="1073746at2"/>
<accession>A0A1V4T0K1</accession>
<dbReference type="RefSeq" id="WP_080021641.1">
    <property type="nucleotide sequence ID" value="NZ_LTAY01000015.1"/>
</dbReference>
<evidence type="ECO:0000259" key="2">
    <source>
        <dbReference type="Pfam" id="PF02558"/>
    </source>
</evidence>
<dbReference type="GO" id="GO:0047129">
    <property type="term" value="F:opine dehydrogenase activity"/>
    <property type="evidence" value="ECO:0007669"/>
    <property type="project" value="UniProtKB-EC"/>
</dbReference>
<organism evidence="3 4">
    <name type="scientific">Clostridium thermobutyricum DSM 4928</name>
    <dbReference type="NCBI Taxonomy" id="1121339"/>
    <lineage>
        <taxon>Bacteria</taxon>
        <taxon>Bacillati</taxon>
        <taxon>Bacillota</taxon>
        <taxon>Clostridia</taxon>
        <taxon>Eubacteriales</taxon>
        <taxon>Clostridiaceae</taxon>
        <taxon>Clostridium</taxon>
    </lineage>
</organism>
<dbReference type="Pfam" id="PF02317">
    <property type="entry name" value="Octopine_DH"/>
    <property type="match status" value="1"/>
</dbReference>
<dbReference type="InterPro" id="IPR013332">
    <property type="entry name" value="KPR_N"/>
</dbReference>
<dbReference type="SUPFAM" id="SSF48179">
    <property type="entry name" value="6-phosphogluconate dehydrogenase C-terminal domain-like"/>
    <property type="match status" value="1"/>
</dbReference>
<dbReference type="Gene3D" id="1.10.1040.10">
    <property type="entry name" value="N-(1-d-carboxylethyl)-l-norvaline Dehydrogenase, domain 2"/>
    <property type="match status" value="1"/>
</dbReference>
<sequence>MNICIIGAGNIGTYLASFIGLNENNKVWLHTSKVDMFDGFIDLIEEEKNLEHRVKLHKVVDNYKEGVEEADIILVTYPSFMLEKALNEIIKYIKPGAAIGIIPGFGGVEFFKDKFLEKGCTFFGSQRVPSITRLKEYGKSVYLKERNPFMKIGAFPKEKCSEIADIMTKLIDIPCIPLESYLAITLSPSNPIFHPSRLYELFKDHHDEKVYDEHSLFYEGWGDFASKCLINLDKELEDVTKALINNPSSEFERIKSRFNIEHPSELTEKIRTAPGFIGIKTPMIECENGFKPNLESRYFIEDLEFGTCIIKGFAEVLNVKTPLTDEIIMWGQKLLNKEYLVDGKLIGKDSKELLIPRNLNLNTREDILNYYK</sequence>
<dbReference type="SUPFAM" id="SSF51735">
    <property type="entry name" value="NAD(P)-binding Rossmann-fold domains"/>
    <property type="match status" value="1"/>
</dbReference>
<comment type="caution">
    <text evidence="3">The sequence shown here is derived from an EMBL/GenBank/DDBJ whole genome shotgun (WGS) entry which is preliminary data.</text>
</comment>
<dbReference type="InterPro" id="IPR008927">
    <property type="entry name" value="6-PGluconate_DH-like_C_sf"/>
</dbReference>
<dbReference type="AlphaFoldDB" id="A0A1V4T0K1"/>
<evidence type="ECO:0000313" key="3">
    <source>
        <dbReference type="EMBL" id="OPX50398.1"/>
    </source>
</evidence>
<dbReference type="PANTHER" id="PTHR38015:SF1">
    <property type="entry name" value="OPINE DEHYDROGENASE DOMAIN-CONTAINING PROTEIN"/>
    <property type="match status" value="1"/>
</dbReference>
<dbReference type="InterPro" id="IPR036291">
    <property type="entry name" value="NAD(P)-bd_dom_sf"/>
</dbReference>
<gene>
    <name evidence="3" type="primary">odh</name>
    <name evidence="3" type="ORF">CLTHE_02550</name>
</gene>
<dbReference type="Gene3D" id="3.40.50.720">
    <property type="entry name" value="NAD(P)-binding Rossmann-like Domain"/>
    <property type="match status" value="1"/>
</dbReference>
<dbReference type="InterPro" id="IPR003421">
    <property type="entry name" value="Opine_DH"/>
</dbReference>
<keyword evidence="3" id="KW-0560">Oxidoreductase</keyword>
<dbReference type="PANTHER" id="PTHR38015">
    <property type="entry name" value="BLR6086 PROTEIN"/>
    <property type="match status" value="1"/>
</dbReference>